<dbReference type="Proteomes" id="UP000198287">
    <property type="component" value="Unassembled WGS sequence"/>
</dbReference>
<dbReference type="EMBL" id="LNIX01000037">
    <property type="protein sequence ID" value="OXA39768.1"/>
    <property type="molecule type" value="Genomic_DNA"/>
</dbReference>
<accession>A0A226D4L0</accession>
<evidence type="ECO:0000313" key="1">
    <source>
        <dbReference type="EMBL" id="OXA39768.1"/>
    </source>
</evidence>
<comment type="caution">
    <text evidence="1">The sequence shown here is derived from an EMBL/GenBank/DDBJ whole genome shotgun (WGS) entry which is preliminary data.</text>
</comment>
<evidence type="ECO:0000313" key="2">
    <source>
        <dbReference type="Proteomes" id="UP000198287"/>
    </source>
</evidence>
<protein>
    <submittedName>
        <fullName evidence="1">Uncharacterized protein</fullName>
    </submittedName>
</protein>
<dbReference type="OrthoDB" id="6621325at2759"/>
<dbReference type="AlphaFoldDB" id="A0A226D4L0"/>
<proteinExistence type="predicted"/>
<reference evidence="1 2" key="1">
    <citation type="submission" date="2015-12" db="EMBL/GenBank/DDBJ databases">
        <title>The genome of Folsomia candida.</title>
        <authorList>
            <person name="Faddeeva A."/>
            <person name="Derks M.F."/>
            <person name="Anvar Y."/>
            <person name="Smit S."/>
            <person name="Van Straalen N."/>
            <person name="Roelofs D."/>
        </authorList>
    </citation>
    <scope>NUCLEOTIDE SEQUENCE [LARGE SCALE GENOMIC DNA]</scope>
    <source>
        <strain evidence="1 2">VU population</strain>
        <tissue evidence="1">Whole body</tissue>
    </source>
</reference>
<name>A0A226D4L0_FOLCA</name>
<keyword evidence="2" id="KW-1185">Reference proteome</keyword>
<gene>
    <name evidence="1" type="ORF">Fcan01_25419</name>
</gene>
<organism evidence="1 2">
    <name type="scientific">Folsomia candida</name>
    <name type="common">Springtail</name>
    <dbReference type="NCBI Taxonomy" id="158441"/>
    <lineage>
        <taxon>Eukaryota</taxon>
        <taxon>Metazoa</taxon>
        <taxon>Ecdysozoa</taxon>
        <taxon>Arthropoda</taxon>
        <taxon>Hexapoda</taxon>
        <taxon>Collembola</taxon>
        <taxon>Entomobryomorpha</taxon>
        <taxon>Isotomoidea</taxon>
        <taxon>Isotomidae</taxon>
        <taxon>Proisotominae</taxon>
        <taxon>Folsomia</taxon>
    </lineage>
</organism>
<sequence>MPKKLLTDDLLPKYSLKGMKKKLSLSTPADIKDVLYRGAANLMSPLLPDLAKFEDGISKELTKARDRMYKRNKISIRNQHEVLQESQRIRTEFGVKIRDESSRNLYDSADISHRFLLDFCTNRQEIDPE</sequence>